<feature type="transmembrane region" description="Helical" evidence="1">
    <location>
        <begin position="116"/>
        <end position="139"/>
    </location>
</feature>
<protein>
    <recommendedName>
        <fullName evidence="4">RNase H type-1 domain-containing protein</fullName>
    </recommendedName>
</protein>
<evidence type="ECO:0008006" key="4">
    <source>
        <dbReference type="Google" id="ProtNLM"/>
    </source>
</evidence>
<dbReference type="InterPro" id="IPR053151">
    <property type="entry name" value="RNase_H-like"/>
</dbReference>
<dbReference type="Proteomes" id="UP001604336">
    <property type="component" value="Unassembled WGS sequence"/>
</dbReference>
<keyword evidence="1" id="KW-0472">Membrane</keyword>
<reference evidence="3" key="1">
    <citation type="submission" date="2024-07" db="EMBL/GenBank/DDBJ databases">
        <title>Two chromosome-level genome assemblies of Korean endemic species Abeliophyllum distichum and Forsythia ovata (Oleaceae).</title>
        <authorList>
            <person name="Jang H."/>
        </authorList>
    </citation>
    <scope>NUCLEOTIDE SEQUENCE [LARGE SCALE GENOMIC DNA]</scope>
</reference>
<name>A0ABD1PQ37_9LAMI</name>
<dbReference type="PANTHER" id="PTHR47723:SF13">
    <property type="entry name" value="PUTATIVE-RELATED"/>
    <property type="match status" value="1"/>
</dbReference>
<evidence type="ECO:0000313" key="2">
    <source>
        <dbReference type="EMBL" id="KAL2466024.1"/>
    </source>
</evidence>
<comment type="caution">
    <text evidence="2">The sequence shown here is derived from an EMBL/GenBank/DDBJ whole genome shotgun (WGS) entry which is preliminary data.</text>
</comment>
<dbReference type="Gene3D" id="3.30.420.10">
    <property type="entry name" value="Ribonuclease H-like superfamily/Ribonuclease H"/>
    <property type="match status" value="1"/>
</dbReference>
<dbReference type="PANTHER" id="PTHR47723">
    <property type="entry name" value="OS05G0353850 PROTEIN"/>
    <property type="match status" value="1"/>
</dbReference>
<evidence type="ECO:0000313" key="3">
    <source>
        <dbReference type="Proteomes" id="UP001604336"/>
    </source>
</evidence>
<dbReference type="InterPro" id="IPR044730">
    <property type="entry name" value="RNase_H-like_dom_plant"/>
</dbReference>
<dbReference type="EMBL" id="JBFOLK010000013">
    <property type="protein sequence ID" value="KAL2466024.1"/>
    <property type="molecule type" value="Genomic_DNA"/>
</dbReference>
<dbReference type="AlphaFoldDB" id="A0ABD1PQ37"/>
<dbReference type="InterPro" id="IPR036397">
    <property type="entry name" value="RNaseH_sf"/>
</dbReference>
<organism evidence="2 3">
    <name type="scientific">Abeliophyllum distichum</name>
    <dbReference type="NCBI Taxonomy" id="126358"/>
    <lineage>
        <taxon>Eukaryota</taxon>
        <taxon>Viridiplantae</taxon>
        <taxon>Streptophyta</taxon>
        <taxon>Embryophyta</taxon>
        <taxon>Tracheophyta</taxon>
        <taxon>Spermatophyta</taxon>
        <taxon>Magnoliopsida</taxon>
        <taxon>eudicotyledons</taxon>
        <taxon>Gunneridae</taxon>
        <taxon>Pentapetalae</taxon>
        <taxon>asterids</taxon>
        <taxon>lamiids</taxon>
        <taxon>Lamiales</taxon>
        <taxon>Oleaceae</taxon>
        <taxon>Forsythieae</taxon>
        <taxon>Abeliophyllum</taxon>
    </lineage>
</organism>
<keyword evidence="3" id="KW-1185">Reference proteome</keyword>
<accession>A0ABD1PQ37</accession>
<sequence>MDIAPLFCISVTTTSFPPSILVYWRTLPLKFYKFKTDGCIKNRFASGWGIIRDSSGQCVRAFFSSYGECLILEFELSAILDSIILAQMIVLSDLWIEFNSTLAIHCITRSGGPWSIQILFATSDISLPSTVILFLIFIARATRWLTYLLQKVGIVVAISSTALGTFCDVTAT</sequence>
<dbReference type="CDD" id="cd06222">
    <property type="entry name" value="RNase_H_like"/>
    <property type="match status" value="1"/>
</dbReference>
<evidence type="ECO:0000256" key="1">
    <source>
        <dbReference type="SAM" id="Phobius"/>
    </source>
</evidence>
<keyword evidence="1" id="KW-0812">Transmembrane</keyword>
<keyword evidence="1" id="KW-1133">Transmembrane helix</keyword>
<proteinExistence type="predicted"/>
<gene>
    <name evidence="2" type="ORF">Adt_41875</name>
</gene>